<feature type="chain" id="PRO_5045432286" evidence="2">
    <location>
        <begin position="23"/>
        <end position="121"/>
    </location>
</feature>
<dbReference type="EMBL" id="OX459944">
    <property type="protein sequence ID" value="CAI9178988.1"/>
    <property type="molecule type" value="Genomic_DNA"/>
</dbReference>
<evidence type="ECO:0000256" key="2">
    <source>
        <dbReference type="SAM" id="SignalP"/>
    </source>
</evidence>
<evidence type="ECO:0000256" key="1">
    <source>
        <dbReference type="SAM" id="MobiDB-lite"/>
    </source>
</evidence>
<gene>
    <name evidence="3" type="ORF">MRATA1EN1_LOCUS27950</name>
</gene>
<name>A0ABN8ZYD6_RANTA</name>
<keyword evidence="4" id="KW-1185">Reference proteome</keyword>
<feature type="region of interest" description="Disordered" evidence="1">
    <location>
        <begin position="84"/>
        <end position="121"/>
    </location>
</feature>
<feature type="signal peptide" evidence="2">
    <location>
        <begin position="1"/>
        <end position="22"/>
    </location>
</feature>
<proteinExistence type="predicted"/>
<organism evidence="3 4">
    <name type="scientific">Rangifer tarandus platyrhynchus</name>
    <name type="common">Svalbard reindeer</name>
    <dbReference type="NCBI Taxonomy" id="3082113"/>
    <lineage>
        <taxon>Eukaryota</taxon>
        <taxon>Metazoa</taxon>
        <taxon>Chordata</taxon>
        <taxon>Craniata</taxon>
        <taxon>Vertebrata</taxon>
        <taxon>Euteleostomi</taxon>
        <taxon>Mammalia</taxon>
        <taxon>Eutheria</taxon>
        <taxon>Laurasiatheria</taxon>
        <taxon>Artiodactyla</taxon>
        <taxon>Ruminantia</taxon>
        <taxon>Pecora</taxon>
        <taxon>Cervidae</taxon>
        <taxon>Odocoileinae</taxon>
        <taxon>Rangifer</taxon>
    </lineage>
</organism>
<keyword evidence="2" id="KW-0732">Signal</keyword>
<sequence>MGPSSWKLTCLVLGNQIRCVSGTRAQGGPGPAPGSAVSGPRCGGLLSAWRLEPLCRPGRELGKMANGNKAACTPGLQPQNHCPVWADAGDHGPPWPPGLRKSQIRQCSAAVRPSELRPSAG</sequence>
<evidence type="ECO:0000313" key="3">
    <source>
        <dbReference type="EMBL" id="CAI9178988.1"/>
    </source>
</evidence>
<dbReference type="Proteomes" id="UP001176941">
    <property type="component" value="Chromosome 8"/>
</dbReference>
<evidence type="ECO:0000313" key="4">
    <source>
        <dbReference type="Proteomes" id="UP001176941"/>
    </source>
</evidence>
<accession>A0ABN8ZYD6</accession>
<reference evidence="3" key="1">
    <citation type="submission" date="2023-04" db="EMBL/GenBank/DDBJ databases">
        <authorList>
            <consortium name="ELIXIR-Norway"/>
        </authorList>
    </citation>
    <scope>NUCLEOTIDE SEQUENCE [LARGE SCALE GENOMIC DNA]</scope>
</reference>
<protein>
    <submittedName>
        <fullName evidence="3">Uncharacterized protein</fullName>
    </submittedName>
</protein>